<dbReference type="InterPro" id="IPR007627">
    <property type="entry name" value="RNA_pol_sigma70_r2"/>
</dbReference>
<keyword evidence="9" id="KW-1185">Reference proteome</keyword>
<dbReference type="AlphaFoldDB" id="A0A841HSP0"/>
<evidence type="ECO:0000256" key="3">
    <source>
        <dbReference type="ARBA" id="ARBA00023082"/>
    </source>
</evidence>
<dbReference type="EMBL" id="JACHHZ010000007">
    <property type="protein sequence ID" value="MBB6096337.1"/>
    <property type="molecule type" value="Genomic_DNA"/>
</dbReference>
<gene>
    <name evidence="8" type="ORF">HNQ60_005259</name>
</gene>
<dbReference type="GO" id="GO:0006352">
    <property type="term" value="P:DNA-templated transcription initiation"/>
    <property type="evidence" value="ECO:0007669"/>
    <property type="project" value="InterPro"/>
</dbReference>
<dbReference type="GO" id="GO:0016987">
    <property type="term" value="F:sigma factor activity"/>
    <property type="evidence" value="ECO:0007669"/>
    <property type="project" value="UniProtKB-KW"/>
</dbReference>
<evidence type="ECO:0000256" key="1">
    <source>
        <dbReference type="ARBA" id="ARBA00010641"/>
    </source>
</evidence>
<proteinExistence type="inferred from homology"/>
<feature type="domain" description="RNA polymerase sigma-70 region 4" evidence="7">
    <location>
        <begin position="114"/>
        <end position="162"/>
    </location>
</feature>
<sequence>MSDPGSKGHVADWFRRLRTPLRRFLVGRGAVRVADLDDIAQEVFLRLLRYRTSEVVSQPQAYLFKIASNVAAEWAIRARHRFEHEPHWLDSLVAEDQVEETLDSAAAQNEIRRAVDTLTPRERQIIKLYFEEGLTHAQIAERIGVTLRVVRRDFEKSYSKLRGELKLQQTGALKYGSE</sequence>
<evidence type="ECO:0000256" key="2">
    <source>
        <dbReference type="ARBA" id="ARBA00023015"/>
    </source>
</evidence>
<dbReference type="Gene3D" id="1.10.10.10">
    <property type="entry name" value="Winged helix-like DNA-binding domain superfamily/Winged helix DNA-binding domain"/>
    <property type="match status" value="1"/>
</dbReference>
<reference evidence="8 9" key="1">
    <citation type="submission" date="2020-08" db="EMBL/GenBank/DDBJ databases">
        <title>Genomic Encyclopedia of Type Strains, Phase IV (KMG-IV): sequencing the most valuable type-strain genomes for metagenomic binning, comparative biology and taxonomic classification.</title>
        <authorList>
            <person name="Goeker M."/>
        </authorList>
    </citation>
    <scope>NUCLEOTIDE SEQUENCE [LARGE SCALE GENOMIC DNA]</scope>
    <source>
        <strain evidence="8 9">DSM 26723</strain>
    </source>
</reference>
<dbReference type="RefSeq" id="WP_184335722.1">
    <property type="nucleotide sequence ID" value="NZ_JACHHZ010000007.1"/>
</dbReference>
<dbReference type="Proteomes" id="UP000588068">
    <property type="component" value="Unassembled WGS sequence"/>
</dbReference>
<dbReference type="PANTHER" id="PTHR43133">
    <property type="entry name" value="RNA POLYMERASE ECF-TYPE SIGMA FACTO"/>
    <property type="match status" value="1"/>
</dbReference>
<evidence type="ECO:0000313" key="9">
    <source>
        <dbReference type="Proteomes" id="UP000588068"/>
    </source>
</evidence>
<dbReference type="Gene3D" id="1.10.1740.10">
    <property type="match status" value="1"/>
</dbReference>
<evidence type="ECO:0000259" key="6">
    <source>
        <dbReference type="Pfam" id="PF04542"/>
    </source>
</evidence>
<protein>
    <submittedName>
        <fullName evidence="8">RNA polymerase sigma-70 factor (ECF subfamily)</fullName>
    </submittedName>
</protein>
<dbReference type="InterPro" id="IPR039425">
    <property type="entry name" value="RNA_pol_sigma-70-like"/>
</dbReference>
<dbReference type="Pfam" id="PF04542">
    <property type="entry name" value="Sigma70_r2"/>
    <property type="match status" value="1"/>
</dbReference>
<dbReference type="InterPro" id="IPR013324">
    <property type="entry name" value="RNA_pol_sigma_r3/r4-like"/>
</dbReference>
<dbReference type="CDD" id="cd06171">
    <property type="entry name" value="Sigma70_r4"/>
    <property type="match status" value="1"/>
</dbReference>
<dbReference type="NCBIfam" id="TIGR02937">
    <property type="entry name" value="sigma70-ECF"/>
    <property type="match status" value="1"/>
</dbReference>
<evidence type="ECO:0000256" key="5">
    <source>
        <dbReference type="ARBA" id="ARBA00023163"/>
    </source>
</evidence>
<accession>A0A841HSP0</accession>
<comment type="similarity">
    <text evidence="1">Belongs to the sigma-70 factor family. ECF subfamily.</text>
</comment>
<dbReference type="Pfam" id="PF04545">
    <property type="entry name" value="Sigma70_r4"/>
    <property type="match status" value="1"/>
</dbReference>
<dbReference type="PANTHER" id="PTHR43133:SF8">
    <property type="entry name" value="RNA POLYMERASE SIGMA FACTOR HI_1459-RELATED"/>
    <property type="match status" value="1"/>
</dbReference>
<keyword evidence="5" id="KW-0804">Transcription</keyword>
<keyword evidence="4" id="KW-0238">DNA-binding</keyword>
<dbReference type="SUPFAM" id="SSF88946">
    <property type="entry name" value="Sigma2 domain of RNA polymerase sigma factors"/>
    <property type="match status" value="1"/>
</dbReference>
<dbReference type="GO" id="GO:0003677">
    <property type="term" value="F:DNA binding"/>
    <property type="evidence" value="ECO:0007669"/>
    <property type="project" value="UniProtKB-KW"/>
</dbReference>
<name>A0A841HSP0_9GAMM</name>
<keyword evidence="3" id="KW-0731">Sigma factor</keyword>
<feature type="domain" description="RNA polymerase sigma-70 region 2" evidence="6">
    <location>
        <begin position="15"/>
        <end position="74"/>
    </location>
</feature>
<dbReference type="SUPFAM" id="SSF88659">
    <property type="entry name" value="Sigma3 and sigma4 domains of RNA polymerase sigma factors"/>
    <property type="match status" value="1"/>
</dbReference>
<dbReference type="InterPro" id="IPR014284">
    <property type="entry name" value="RNA_pol_sigma-70_dom"/>
</dbReference>
<dbReference type="InterPro" id="IPR036388">
    <property type="entry name" value="WH-like_DNA-bd_sf"/>
</dbReference>
<evidence type="ECO:0000313" key="8">
    <source>
        <dbReference type="EMBL" id="MBB6096337.1"/>
    </source>
</evidence>
<keyword evidence="2" id="KW-0805">Transcription regulation</keyword>
<evidence type="ECO:0000256" key="4">
    <source>
        <dbReference type="ARBA" id="ARBA00023125"/>
    </source>
</evidence>
<organism evidence="8 9">
    <name type="scientific">Povalibacter uvarum</name>
    <dbReference type="NCBI Taxonomy" id="732238"/>
    <lineage>
        <taxon>Bacteria</taxon>
        <taxon>Pseudomonadati</taxon>
        <taxon>Pseudomonadota</taxon>
        <taxon>Gammaproteobacteria</taxon>
        <taxon>Steroidobacterales</taxon>
        <taxon>Steroidobacteraceae</taxon>
        <taxon>Povalibacter</taxon>
    </lineage>
</organism>
<evidence type="ECO:0000259" key="7">
    <source>
        <dbReference type="Pfam" id="PF04545"/>
    </source>
</evidence>
<comment type="caution">
    <text evidence="8">The sequence shown here is derived from an EMBL/GenBank/DDBJ whole genome shotgun (WGS) entry which is preliminary data.</text>
</comment>
<dbReference type="InterPro" id="IPR013325">
    <property type="entry name" value="RNA_pol_sigma_r2"/>
</dbReference>
<dbReference type="InterPro" id="IPR007630">
    <property type="entry name" value="RNA_pol_sigma70_r4"/>
</dbReference>